<reference evidence="7 9" key="2">
    <citation type="submission" date="2023-07" db="EMBL/GenBank/DDBJ databases">
        <title>Genomic Encyclopedia of Type Strains, Phase IV (KMG-IV): sequencing the most valuable type-strain genomes for metagenomic binning, comparative biology and taxonomic classification.</title>
        <authorList>
            <person name="Goeker M."/>
        </authorList>
    </citation>
    <scope>NUCLEOTIDE SEQUENCE [LARGE SCALE GENOMIC DNA]</scope>
    <source>
        <strain evidence="7 9">DSM 338</strain>
    </source>
</reference>
<evidence type="ECO:0000256" key="1">
    <source>
        <dbReference type="ARBA" id="ARBA00001974"/>
    </source>
</evidence>
<dbReference type="Gene3D" id="3.50.50.60">
    <property type="entry name" value="FAD/NAD(P)-binding domain"/>
    <property type="match status" value="1"/>
</dbReference>
<dbReference type="Gene3D" id="3.30.9.10">
    <property type="entry name" value="D-Amino Acid Oxidase, subunit A, domain 2"/>
    <property type="match status" value="1"/>
</dbReference>
<dbReference type="InterPro" id="IPR036188">
    <property type="entry name" value="FAD/NAD-bd_sf"/>
</dbReference>
<accession>A0A9W6CH67</accession>
<evidence type="ECO:0000259" key="5">
    <source>
        <dbReference type="Pfam" id="PF01266"/>
    </source>
</evidence>
<dbReference type="InterPro" id="IPR045170">
    <property type="entry name" value="MTOX"/>
</dbReference>
<dbReference type="SUPFAM" id="SSF51905">
    <property type="entry name" value="FAD/NAD(P)-binding domain"/>
    <property type="match status" value="1"/>
</dbReference>
<keyword evidence="2" id="KW-0285">Flavoprotein</keyword>
<comment type="caution">
    <text evidence="6">The sequence shown here is derived from an EMBL/GenBank/DDBJ whole genome shotgun (WGS) entry which is preliminary data.</text>
</comment>
<dbReference type="Pfam" id="PF01266">
    <property type="entry name" value="DAO"/>
    <property type="match status" value="1"/>
</dbReference>
<evidence type="ECO:0000256" key="2">
    <source>
        <dbReference type="ARBA" id="ARBA00022630"/>
    </source>
</evidence>
<evidence type="ECO:0000256" key="4">
    <source>
        <dbReference type="ARBA" id="ARBA00023002"/>
    </source>
</evidence>
<evidence type="ECO:0000313" key="7">
    <source>
        <dbReference type="EMBL" id="MDR6333633.1"/>
    </source>
</evidence>
<dbReference type="GO" id="GO:0008115">
    <property type="term" value="F:sarcosine oxidase activity"/>
    <property type="evidence" value="ECO:0007669"/>
    <property type="project" value="UniProtKB-EC"/>
</dbReference>
<comment type="cofactor">
    <cofactor evidence="1">
        <name>FAD</name>
        <dbReference type="ChEBI" id="CHEBI:57692"/>
    </cofactor>
</comment>
<reference evidence="6" key="1">
    <citation type="submission" date="2022-12" db="EMBL/GenBank/DDBJ databases">
        <title>Reference genome sequencing for broad-spectrum identification of bacterial and archaeal isolates by mass spectrometry.</title>
        <authorList>
            <person name="Sekiguchi Y."/>
            <person name="Tourlousse D.M."/>
        </authorList>
    </citation>
    <scope>NUCLEOTIDE SEQUENCE</scope>
    <source>
        <strain evidence="6">301</strain>
    </source>
</reference>
<dbReference type="RefSeq" id="WP_281804817.1">
    <property type="nucleotide sequence ID" value="NZ_BSDO01000001.1"/>
</dbReference>
<proteinExistence type="predicted"/>
<keyword evidence="3" id="KW-0274">FAD</keyword>
<organism evidence="6 8">
    <name type="scientific">Xanthobacter flavus</name>
    <dbReference type="NCBI Taxonomy" id="281"/>
    <lineage>
        <taxon>Bacteria</taxon>
        <taxon>Pseudomonadati</taxon>
        <taxon>Pseudomonadota</taxon>
        <taxon>Alphaproteobacteria</taxon>
        <taxon>Hyphomicrobiales</taxon>
        <taxon>Xanthobacteraceae</taxon>
        <taxon>Xanthobacter</taxon>
    </lineage>
</organism>
<dbReference type="AlphaFoldDB" id="A0A9W6CH67"/>
<dbReference type="GO" id="GO:0050660">
    <property type="term" value="F:flavin adenine dinucleotide binding"/>
    <property type="evidence" value="ECO:0007669"/>
    <property type="project" value="InterPro"/>
</dbReference>
<protein>
    <submittedName>
        <fullName evidence="7">Sarcosine oxidase</fullName>
        <ecNumber evidence="7">1.5.3.1</ecNumber>
    </submittedName>
</protein>
<evidence type="ECO:0000313" key="9">
    <source>
        <dbReference type="Proteomes" id="UP001245370"/>
    </source>
</evidence>
<feature type="domain" description="FAD dependent oxidoreductase" evidence="5">
    <location>
        <begin position="20"/>
        <end position="360"/>
    </location>
</feature>
<evidence type="ECO:0000256" key="3">
    <source>
        <dbReference type="ARBA" id="ARBA00022827"/>
    </source>
</evidence>
<evidence type="ECO:0000313" key="6">
    <source>
        <dbReference type="EMBL" id="GLI20614.1"/>
    </source>
</evidence>
<dbReference type="PANTHER" id="PTHR10961:SF7">
    <property type="entry name" value="FAD DEPENDENT OXIDOREDUCTASE DOMAIN-CONTAINING PROTEIN"/>
    <property type="match status" value="1"/>
</dbReference>
<dbReference type="EC" id="1.5.3.1" evidence="7"/>
<dbReference type="Proteomes" id="UP001144397">
    <property type="component" value="Unassembled WGS sequence"/>
</dbReference>
<keyword evidence="9" id="KW-1185">Reference proteome</keyword>
<keyword evidence="4 7" id="KW-0560">Oxidoreductase</keyword>
<sequence>MSQSTASPSTAPLPFEETEIAIVGAGIVGLSVAHVLTRLGISVRCFDAGAAGGAQSAGGSRIMRAAYNDPRMLWLARKANTGWARWEEEAGRPLIERTGSFLIVSEAEAELKRLAGLDLKVRFVSPAEQEELLPVHRPWSRPVILEEEAGTIRARDSIEWLAATLGDALHEHTPVLGLTQRAGHVLVSTRSTIYRARRVLVAAGMQTPMLSGAMGVRVPQVYSVHQRLLFPMTGDLAARPMVSFRDKSDHRHGVLYTYGLPALHDGLFAVGLEPSDTDRSGGGHPDQVIEHTLALAAETLPGLDTSRFTIESCVSTSLEHPDDGAPWESERLEVVRRGAVDFFAGGHLFKFAPALGEMLAGMVLGEEVPAMLRPE</sequence>
<dbReference type="EMBL" id="BSDO01000001">
    <property type="protein sequence ID" value="GLI20614.1"/>
    <property type="molecule type" value="Genomic_DNA"/>
</dbReference>
<dbReference type="EMBL" id="JAVDPY010000003">
    <property type="protein sequence ID" value="MDR6333633.1"/>
    <property type="molecule type" value="Genomic_DNA"/>
</dbReference>
<name>A0A9W6CH67_XANFL</name>
<gene>
    <name evidence="7" type="ORF">GGQ86_002103</name>
    <name evidence="6" type="ORF">XFLAVUS301_02880</name>
</gene>
<dbReference type="InterPro" id="IPR006076">
    <property type="entry name" value="FAD-dep_OxRdtase"/>
</dbReference>
<dbReference type="GeneID" id="95761080"/>
<dbReference type="Proteomes" id="UP001245370">
    <property type="component" value="Unassembled WGS sequence"/>
</dbReference>
<dbReference type="PANTHER" id="PTHR10961">
    <property type="entry name" value="PEROXISOMAL SARCOSINE OXIDASE"/>
    <property type="match status" value="1"/>
</dbReference>
<evidence type="ECO:0000313" key="8">
    <source>
        <dbReference type="Proteomes" id="UP001144397"/>
    </source>
</evidence>